<dbReference type="Proteomes" id="UP000681967">
    <property type="component" value="Unassembled WGS sequence"/>
</dbReference>
<reference evidence="3" key="1">
    <citation type="submission" date="2021-02" db="EMBL/GenBank/DDBJ databases">
        <authorList>
            <person name="Nowell W R."/>
        </authorList>
    </citation>
    <scope>NUCLEOTIDE SEQUENCE</scope>
</reference>
<dbReference type="Gene3D" id="2.10.25.10">
    <property type="entry name" value="Laminin"/>
    <property type="match status" value="1"/>
</dbReference>
<evidence type="ECO:0000313" key="3">
    <source>
        <dbReference type="EMBL" id="CAF4840302.1"/>
    </source>
</evidence>
<dbReference type="AlphaFoldDB" id="A0A8S3BKA6"/>
<proteinExistence type="predicted"/>
<dbReference type="InterPro" id="IPR000742">
    <property type="entry name" value="EGF"/>
</dbReference>
<dbReference type="EMBL" id="CAJOBH010149480">
    <property type="protein sequence ID" value="CAF4840302.1"/>
    <property type="molecule type" value="Genomic_DNA"/>
</dbReference>
<protein>
    <recommendedName>
        <fullName evidence="2">EGF-like domain-containing protein</fullName>
    </recommendedName>
</protein>
<keyword evidence="1" id="KW-0245">EGF-like domain</keyword>
<gene>
    <name evidence="3" type="ORF">BYL167_LOCUS49789</name>
</gene>
<dbReference type="SUPFAM" id="SSF57196">
    <property type="entry name" value="EGF/Laminin"/>
    <property type="match status" value="1"/>
</dbReference>
<dbReference type="Pfam" id="PF00008">
    <property type="entry name" value="EGF"/>
    <property type="match status" value="1"/>
</dbReference>
<feature type="disulfide bond" evidence="1">
    <location>
        <begin position="24"/>
        <end position="33"/>
    </location>
</feature>
<evidence type="ECO:0000259" key="2">
    <source>
        <dbReference type="PROSITE" id="PS50026"/>
    </source>
</evidence>
<sequence length="42" mass="4350">QCSPNPCSNSGECSVVGSGFRCNCPPGYSGTLCETNIRPRNG</sequence>
<dbReference type="SMART" id="SM00181">
    <property type="entry name" value="EGF"/>
    <property type="match status" value="1"/>
</dbReference>
<dbReference type="FunFam" id="2.10.25.10:FF:000525">
    <property type="entry name" value="Fat-like cadherin-related tumor suppressor homolog"/>
    <property type="match status" value="1"/>
</dbReference>
<keyword evidence="1" id="KW-1015">Disulfide bond</keyword>
<comment type="caution">
    <text evidence="1">Lacks conserved residue(s) required for the propagation of feature annotation.</text>
</comment>
<name>A0A8S3BKA6_9BILA</name>
<dbReference type="CDD" id="cd00054">
    <property type="entry name" value="EGF_CA"/>
    <property type="match status" value="1"/>
</dbReference>
<feature type="domain" description="EGF-like" evidence="2">
    <location>
        <begin position="1"/>
        <end position="34"/>
    </location>
</feature>
<accession>A0A8S3BKA6</accession>
<evidence type="ECO:0000313" key="4">
    <source>
        <dbReference type="Proteomes" id="UP000681967"/>
    </source>
</evidence>
<dbReference type="PROSITE" id="PS50026">
    <property type="entry name" value="EGF_3"/>
    <property type="match status" value="1"/>
</dbReference>
<feature type="non-terminal residue" evidence="3">
    <location>
        <position position="1"/>
    </location>
</feature>
<organism evidence="3 4">
    <name type="scientific">Rotaria magnacalcarata</name>
    <dbReference type="NCBI Taxonomy" id="392030"/>
    <lineage>
        <taxon>Eukaryota</taxon>
        <taxon>Metazoa</taxon>
        <taxon>Spiralia</taxon>
        <taxon>Gnathifera</taxon>
        <taxon>Rotifera</taxon>
        <taxon>Eurotatoria</taxon>
        <taxon>Bdelloidea</taxon>
        <taxon>Philodinida</taxon>
        <taxon>Philodinidae</taxon>
        <taxon>Rotaria</taxon>
    </lineage>
</organism>
<comment type="caution">
    <text evidence="3">The sequence shown here is derived from an EMBL/GenBank/DDBJ whole genome shotgun (WGS) entry which is preliminary data.</text>
</comment>
<evidence type="ECO:0000256" key="1">
    <source>
        <dbReference type="PROSITE-ProRule" id="PRU00076"/>
    </source>
</evidence>
<dbReference type="PROSITE" id="PS00022">
    <property type="entry name" value="EGF_1"/>
    <property type="match status" value="1"/>
</dbReference>
<dbReference type="PROSITE" id="PS01186">
    <property type="entry name" value="EGF_2"/>
    <property type="match status" value="1"/>
</dbReference>